<keyword evidence="3 10" id="KW-0808">Transferase</keyword>
<dbReference type="InterPro" id="IPR022450">
    <property type="entry name" value="TsaD"/>
</dbReference>
<dbReference type="GO" id="GO:0005739">
    <property type="term" value="C:mitochondrion"/>
    <property type="evidence" value="ECO:0007669"/>
    <property type="project" value="UniProtKB-SubCell"/>
</dbReference>
<evidence type="ECO:0000313" key="13">
    <source>
        <dbReference type="Proteomes" id="UP001168821"/>
    </source>
</evidence>
<dbReference type="PANTHER" id="PTHR11735:SF6">
    <property type="entry name" value="TRNA N6-ADENOSINE THREONYLCARBAMOYLTRANSFERASE, MITOCHONDRIAL"/>
    <property type="match status" value="1"/>
</dbReference>
<comment type="catalytic activity">
    <reaction evidence="9 10">
        <text>L-threonylcarbamoyladenylate + adenosine(37) in tRNA = N(6)-L-threonylcarbamoyladenosine(37) in tRNA + AMP + H(+)</text>
        <dbReference type="Rhea" id="RHEA:37059"/>
        <dbReference type="Rhea" id="RHEA-COMP:10162"/>
        <dbReference type="Rhea" id="RHEA-COMP:10163"/>
        <dbReference type="ChEBI" id="CHEBI:15378"/>
        <dbReference type="ChEBI" id="CHEBI:73682"/>
        <dbReference type="ChEBI" id="CHEBI:74411"/>
        <dbReference type="ChEBI" id="CHEBI:74418"/>
        <dbReference type="ChEBI" id="CHEBI:456215"/>
        <dbReference type="EC" id="2.3.1.234"/>
    </reaction>
</comment>
<dbReference type="SUPFAM" id="SSF53067">
    <property type="entry name" value="Actin-like ATPase domain"/>
    <property type="match status" value="1"/>
</dbReference>
<dbReference type="Pfam" id="PF00814">
    <property type="entry name" value="TsaD"/>
    <property type="match status" value="1"/>
</dbReference>
<keyword evidence="5 10" id="KW-0479">Metal-binding</keyword>
<sequence length="450" mass="50440">MERKRALPESIAKDIEEATSSLLPKKSRDAYYKELNYFNNRNQENNVLVQILKRSHSFKNLNTNAIVLGIETSCDDTGCAVVDTNGSILGEALHSQQLFHLANGGIIPPFAQDLHRQNIENVVNTAIEQANIRFEDLHAIATTVKPGLPLSLTIGMKYGKYLCWRYNKPFIPIHHMEAHALTARMHNKHVTFPFLVLLISGGHCLLAVAQDIDKFLLLGTTLDDAPGEAFDKVSRRMKLRNIAEYSQLSGGQAIELAASKASDVLQFKFTTPLLQYKNCNFSMAGLKTQVQRHILTEEKKHDVQPDGVIPHINNLCAGFQLGVTRHLCQRVQRGMTFVKRENIIPKSKQTLVVSGGVACNNFIAKGLQLVCDEMEYYLVRPPPKLCTDNGVMIAWNGIERWRANLGILHDFLDVQIESSSPLGVSLIQDVIKHNISCKWTKLTELTQPRV</sequence>
<keyword evidence="4 10" id="KW-0819">tRNA processing</keyword>
<dbReference type="Proteomes" id="UP001168821">
    <property type="component" value="Unassembled WGS sequence"/>
</dbReference>
<dbReference type="GO" id="GO:0002949">
    <property type="term" value="P:tRNA threonylcarbamoyladenosine modification"/>
    <property type="evidence" value="ECO:0007669"/>
    <property type="project" value="UniProtKB-UniRule"/>
</dbReference>
<evidence type="ECO:0000256" key="1">
    <source>
        <dbReference type="ARBA" id="ARBA00004173"/>
    </source>
</evidence>
<comment type="subcellular location">
    <subcellularLocation>
        <location evidence="1 10">Mitochondrion</location>
    </subcellularLocation>
</comment>
<dbReference type="CDD" id="cd24134">
    <property type="entry name" value="ASKHA_NBD_OSGEPL1_QRI7_euk"/>
    <property type="match status" value="1"/>
</dbReference>
<evidence type="ECO:0000256" key="3">
    <source>
        <dbReference type="ARBA" id="ARBA00022679"/>
    </source>
</evidence>
<evidence type="ECO:0000256" key="10">
    <source>
        <dbReference type="HAMAP-Rule" id="MF_03179"/>
    </source>
</evidence>
<comment type="similarity">
    <text evidence="10">Belongs to the KAE1 / TsaD family.</text>
</comment>
<keyword evidence="13" id="KW-1185">Reference proteome</keyword>
<evidence type="ECO:0000256" key="7">
    <source>
        <dbReference type="ARBA" id="ARBA00023128"/>
    </source>
</evidence>
<keyword evidence="8 10" id="KW-0012">Acyltransferase</keyword>
<dbReference type="PRINTS" id="PR00789">
    <property type="entry name" value="OSIALOPTASE"/>
</dbReference>
<dbReference type="Gene3D" id="3.30.420.40">
    <property type="match status" value="2"/>
</dbReference>
<dbReference type="FunFam" id="3.30.420.40:FF:000083">
    <property type="entry name" value="Probable tRNA N6-adenosine threonylcarbamoyltransferase, mitochondrial"/>
    <property type="match status" value="1"/>
</dbReference>
<reference evidence="12" key="1">
    <citation type="journal article" date="2023" name="G3 (Bethesda)">
        <title>Whole genome assemblies of Zophobas morio and Tenebrio molitor.</title>
        <authorList>
            <person name="Kaur S."/>
            <person name="Stinson S.A."/>
            <person name="diCenzo G.C."/>
        </authorList>
    </citation>
    <scope>NUCLEOTIDE SEQUENCE</scope>
    <source>
        <strain evidence="12">QUZm001</strain>
    </source>
</reference>
<keyword evidence="6" id="KW-0809">Transit peptide</keyword>
<organism evidence="12 13">
    <name type="scientific">Zophobas morio</name>
    <dbReference type="NCBI Taxonomy" id="2755281"/>
    <lineage>
        <taxon>Eukaryota</taxon>
        <taxon>Metazoa</taxon>
        <taxon>Ecdysozoa</taxon>
        <taxon>Arthropoda</taxon>
        <taxon>Hexapoda</taxon>
        <taxon>Insecta</taxon>
        <taxon>Pterygota</taxon>
        <taxon>Neoptera</taxon>
        <taxon>Endopterygota</taxon>
        <taxon>Coleoptera</taxon>
        <taxon>Polyphaga</taxon>
        <taxon>Cucujiformia</taxon>
        <taxon>Tenebrionidae</taxon>
        <taxon>Zophobas</taxon>
    </lineage>
</organism>
<dbReference type="InterPro" id="IPR043129">
    <property type="entry name" value="ATPase_NBD"/>
</dbReference>
<dbReference type="InterPro" id="IPR017861">
    <property type="entry name" value="KAE1/TsaD"/>
</dbReference>
<dbReference type="EMBL" id="JALNTZ010000004">
    <property type="protein sequence ID" value="KAJ3655352.1"/>
    <property type="molecule type" value="Genomic_DNA"/>
</dbReference>
<protein>
    <recommendedName>
        <fullName evidence="2">N(6)-L-threonylcarbamoyladenine synthase</fullName>
        <ecNumber evidence="2">2.3.1.234</ecNumber>
    </recommendedName>
</protein>
<gene>
    <name evidence="12" type="ORF">Zmor_014486</name>
</gene>
<keyword evidence="7 10" id="KW-0496">Mitochondrion</keyword>
<dbReference type="GO" id="GO:0046872">
    <property type="term" value="F:metal ion binding"/>
    <property type="evidence" value="ECO:0007669"/>
    <property type="project" value="UniProtKB-KW"/>
</dbReference>
<dbReference type="PANTHER" id="PTHR11735">
    <property type="entry name" value="TRNA N6-ADENOSINE THREONYLCARBAMOYLTRANSFERASE"/>
    <property type="match status" value="1"/>
</dbReference>
<dbReference type="InterPro" id="IPR000905">
    <property type="entry name" value="Gcp-like_dom"/>
</dbReference>
<accession>A0AA38IES1</accession>
<name>A0AA38IES1_9CUCU</name>
<comment type="subunit">
    <text evidence="10">Homodimer.</text>
</comment>
<feature type="domain" description="Gcp-like" evidence="11">
    <location>
        <begin position="88"/>
        <end position="395"/>
    </location>
</feature>
<dbReference type="GO" id="GO:0061711">
    <property type="term" value="F:tRNA N(6)-L-threonylcarbamoyladenine synthase activity"/>
    <property type="evidence" value="ECO:0007669"/>
    <property type="project" value="UniProtKB-EC"/>
</dbReference>
<evidence type="ECO:0000256" key="8">
    <source>
        <dbReference type="ARBA" id="ARBA00023315"/>
    </source>
</evidence>
<dbReference type="NCBIfam" id="TIGR00329">
    <property type="entry name" value="gcp_kae1"/>
    <property type="match status" value="1"/>
</dbReference>
<proteinExistence type="inferred from homology"/>
<comment type="caution">
    <text evidence="12">The sequence shown here is derived from an EMBL/GenBank/DDBJ whole genome shotgun (WGS) entry which is preliminary data.</text>
</comment>
<comment type="cofactor">
    <cofactor evidence="10">
        <name>a divalent metal cation</name>
        <dbReference type="ChEBI" id="CHEBI:60240"/>
    </cofactor>
    <text evidence="10">Binds 1 divalent metal cation per subunit.</text>
</comment>
<evidence type="ECO:0000259" key="11">
    <source>
        <dbReference type="Pfam" id="PF00814"/>
    </source>
</evidence>
<dbReference type="EC" id="2.3.1.234" evidence="2"/>
<dbReference type="NCBIfam" id="TIGR03723">
    <property type="entry name" value="T6A_TsaD_YgjD"/>
    <property type="match status" value="1"/>
</dbReference>
<comment type="function">
    <text evidence="10">Required for the formation of a threonylcarbamoyl group on adenosine at position 37 (t(6)A37) in mitochondrial tRNAs that read codons beginning with adenine. Probably involved in the transfer of the threonylcarbamoyl moiety of threonylcarbamoyl-AMP (TC-AMP) to the N6 group of A37. Involved in mitochondrial genome maintenance.</text>
</comment>
<evidence type="ECO:0000256" key="4">
    <source>
        <dbReference type="ARBA" id="ARBA00022694"/>
    </source>
</evidence>
<evidence type="ECO:0000256" key="2">
    <source>
        <dbReference type="ARBA" id="ARBA00012156"/>
    </source>
</evidence>
<dbReference type="AlphaFoldDB" id="A0AA38IES1"/>
<evidence type="ECO:0000256" key="6">
    <source>
        <dbReference type="ARBA" id="ARBA00022946"/>
    </source>
</evidence>
<evidence type="ECO:0000256" key="9">
    <source>
        <dbReference type="ARBA" id="ARBA00048117"/>
    </source>
</evidence>
<dbReference type="HAMAP" id="MF_01445">
    <property type="entry name" value="TsaD"/>
    <property type="match status" value="1"/>
</dbReference>
<evidence type="ECO:0000256" key="5">
    <source>
        <dbReference type="ARBA" id="ARBA00022723"/>
    </source>
</evidence>
<evidence type="ECO:0000313" key="12">
    <source>
        <dbReference type="EMBL" id="KAJ3655352.1"/>
    </source>
</evidence>